<dbReference type="PANTHER" id="PTHR10091">
    <property type="entry name" value="ALDOSE-1-EPIMERASE"/>
    <property type="match status" value="1"/>
</dbReference>
<dbReference type="SUPFAM" id="SSF74650">
    <property type="entry name" value="Galactose mutarotase-like"/>
    <property type="match status" value="2"/>
</dbReference>
<dbReference type="Pfam" id="PF01263">
    <property type="entry name" value="Aldose_epim"/>
    <property type="match status" value="2"/>
</dbReference>
<dbReference type="AlphaFoldDB" id="A0A1D6HBB8"/>
<accession>A0A1D6HBB8</accession>
<dbReference type="InterPro" id="IPR014718">
    <property type="entry name" value="GH-type_carb-bd"/>
</dbReference>
<protein>
    <submittedName>
        <fullName evidence="1">Galactose mutarotase-like superfamily protein</fullName>
    </submittedName>
</protein>
<dbReference type="InterPro" id="IPR008183">
    <property type="entry name" value="Aldose_1/G6P_1-epimerase"/>
</dbReference>
<dbReference type="EMBL" id="CM000781">
    <property type="protein sequence ID" value="AQK71996.1"/>
    <property type="molecule type" value="Genomic_DNA"/>
</dbReference>
<reference evidence="1" key="1">
    <citation type="submission" date="2015-12" db="EMBL/GenBank/DDBJ databases">
        <title>Update maize B73 reference genome by single molecule sequencing technologies.</title>
        <authorList>
            <consortium name="Maize Genome Sequencing Project"/>
            <person name="Ware D."/>
        </authorList>
    </citation>
    <scope>NUCLEOTIDE SEQUENCE</scope>
    <source>
        <tissue evidence="1">Seedling</tissue>
    </source>
</reference>
<organism evidence="1">
    <name type="scientific">Zea mays</name>
    <name type="common">Maize</name>
    <dbReference type="NCBI Taxonomy" id="4577"/>
    <lineage>
        <taxon>Eukaryota</taxon>
        <taxon>Viridiplantae</taxon>
        <taxon>Streptophyta</taxon>
        <taxon>Embryophyta</taxon>
        <taxon>Tracheophyta</taxon>
        <taxon>Spermatophyta</taxon>
        <taxon>Magnoliopsida</taxon>
        <taxon>Liliopsida</taxon>
        <taxon>Poales</taxon>
        <taxon>Poaceae</taxon>
        <taxon>PACMAD clade</taxon>
        <taxon>Panicoideae</taxon>
        <taxon>Andropogonodae</taxon>
        <taxon>Andropogoneae</taxon>
        <taxon>Tripsacinae</taxon>
        <taxon>Zea</taxon>
    </lineage>
</organism>
<dbReference type="ExpressionAtlas" id="A0A1D6HBB8">
    <property type="expression patterns" value="baseline and differential"/>
</dbReference>
<dbReference type="GO" id="GO:0005975">
    <property type="term" value="P:carbohydrate metabolic process"/>
    <property type="evidence" value="ECO:0007669"/>
    <property type="project" value="InterPro"/>
</dbReference>
<dbReference type="PANTHER" id="PTHR10091:SF23">
    <property type="entry name" value="ALDOSE 1-EPIMERASE"/>
    <property type="match status" value="1"/>
</dbReference>
<evidence type="ECO:0000313" key="1">
    <source>
        <dbReference type="EMBL" id="AQK71996.1"/>
    </source>
</evidence>
<name>A0A1D6HBB8_MAIZE</name>
<sequence>MARAAAPPPLHRLPGLALLCLAVAVCFSGGENAAAAAWTRKIVGVHELRVGDFSVKVTNWGATLMSVILPDSKGNLGDVVLGYDTVAEYVNGTAYFGGLIGRVANRVAGARFTLARVWDGATGRAMELWADQPGVQFYTSNGLAGVRGKGGSVYRRYAALCLETQGFPDAVNHPSFPSQIVRPGKVYSHDMLFKFSFA</sequence>
<proteinExistence type="predicted"/>
<gene>
    <name evidence="1" type="ORF">ZEAMMB73_Zm00001d016934</name>
</gene>
<dbReference type="InterPro" id="IPR011013">
    <property type="entry name" value="Gal_mutarotase_sf_dom"/>
</dbReference>
<dbReference type="GO" id="GO:0016853">
    <property type="term" value="F:isomerase activity"/>
    <property type="evidence" value="ECO:0007669"/>
    <property type="project" value="InterPro"/>
</dbReference>
<dbReference type="GO" id="GO:0030246">
    <property type="term" value="F:carbohydrate binding"/>
    <property type="evidence" value="ECO:0007669"/>
    <property type="project" value="InterPro"/>
</dbReference>
<dbReference type="Gene3D" id="2.70.98.10">
    <property type="match status" value="2"/>
</dbReference>